<evidence type="ECO:0000313" key="2">
    <source>
        <dbReference type="Proteomes" id="UP000681414"/>
    </source>
</evidence>
<evidence type="ECO:0000313" key="1">
    <source>
        <dbReference type="EMBL" id="MBS4195388.1"/>
    </source>
</evidence>
<sequence>MTKLSKEEIETIRKRAEAATEGPWFHTNYHVATKPEVHGGYPPNSASICETCDGEYIENYNKADAEFIAHARTDIPKLLAEIERLRSIIKDIRECSDIETAVSELTKVALGDDDDD</sequence>
<proteinExistence type="predicted"/>
<reference evidence="1 2" key="1">
    <citation type="submission" date="2021-05" db="EMBL/GenBank/DDBJ databases">
        <title>Novel Bacillus species.</title>
        <authorList>
            <person name="Liu G."/>
        </authorList>
    </citation>
    <scope>NUCLEOTIDE SEQUENCE [LARGE SCALE GENOMIC DNA]</scope>
    <source>
        <strain evidence="2">FJAT-49780</strain>
    </source>
</reference>
<keyword evidence="2" id="KW-1185">Reference proteome</keyword>
<organism evidence="1 2">
    <name type="scientific">Lederbergia citri</name>
    <dbReference type="NCBI Taxonomy" id="2833580"/>
    <lineage>
        <taxon>Bacteria</taxon>
        <taxon>Bacillati</taxon>
        <taxon>Bacillota</taxon>
        <taxon>Bacilli</taxon>
        <taxon>Bacillales</taxon>
        <taxon>Bacillaceae</taxon>
        <taxon>Lederbergia</taxon>
    </lineage>
</organism>
<accession>A0A942TEK4</accession>
<name>A0A942TEK4_9BACI</name>
<dbReference type="AlphaFoldDB" id="A0A942TEK4"/>
<dbReference type="Proteomes" id="UP000681414">
    <property type="component" value="Unassembled WGS sequence"/>
</dbReference>
<comment type="caution">
    <text evidence="1">The sequence shown here is derived from an EMBL/GenBank/DDBJ whole genome shotgun (WGS) entry which is preliminary data.</text>
</comment>
<gene>
    <name evidence="1" type="ORF">KHA97_10005</name>
</gene>
<dbReference type="EMBL" id="JAGYPG010000002">
    <property type="protein sequence ID" value="MBS4195388.1"/>
    <property type="molecule type" value="Genomic_DNA"/>
</dbReference>
<protein>
    <submittedName>
        <fullName evidence="1">Uncharacterized protein</fullName>
    </submittedName>
</protein>
<dbReference type="RefSeq" id="WP_213124608.1">
    <property type="nucleotide sequence ID" value="NZ_JAGYPG010000002.1"/>
</dbReference>